<evidence type="ECO:0000256" key="1">
    <source>
        <dbReference type="SAM" id="MobiDB-lite"/>
    </source>
</evidence>
<protein>
    <submittedName>
        <fullName evidence="2">Uncharacterized protein</fullName>
    </submittedName>
</protein>
<name>A0AAD8ENV5_DIPPU</name>
<feature type="region of interest" description="Disordered" evidence="1">
    <location>
        <begin position="80"/>
        <end position="100"/>
    </location>
</feature>
<comment type="caution">
    <text evidence="2">The sequence shown here is derived from an EMBL/GenBank/DDBJ whole genome shotgun (WGS) entry which is preliminary data.</text>
</comment>
<reference evidence="2" key="1">
    <citation type="journal article" date="2023" name="IScience">
        <title>Live-bearing cockroach genome reveals convergent evolutionary mechanisms linked to viviparity in insects and beyond.</title>
        <authorList>
            <person name="Fouks B."/>
            <person name="Harrison M.C."/>
            <person name="Mikhailova A.A."/>
            <person name="Marchal E."/>
            <person name="English S."/>
            <person name="Carruthers M."/>
            <person name="Jennings E.C."/>
            <person name="Chiamaka E.L."/>
            <person name="Frigard R.A."/>
            <person name="Pippel M."/>
            <person name="Attardo G.M."/>
            <person name="Benoit J.B."/>
            <person name="Bornberg-Bauer E."/>
            <person name="Tobe S.S."/>
        </authorList>
    </citation>
    <scope>NUCLEOTIDE SEQUENCE</scope>
    <source>
        <strain evidence="2">Stay&amp;Tobe</strain>
    </source>
</reference>
<feature type="non-terminal residue" evidence="2">
    <location>
        <position position="100"/>
    </location>
</feature>
<evidence type="ECO:0000313" key="3">
    <source>
        <dbReference type="Proteomes" id="UP001233999"/>
    </source>
</evidence>
<dbReference type="Proteomes" id="UP001233999">
    <property type="component" value="Unassembled WGS sequence"/>
</dbReference>
<keyword evidence="3" id="KW-1185">Reference proteome</keyword>
<evidence type="ECO:0000313" key="2">
    <source>
        <dbReference type="EMBL" id="KAJ9597011.1"/>
    </source>
</evidence>
<organism evidence="2 3">
    <name type="scientific">Diploptera punctata</name>
    <name type="common">Pacific beetle cockroach</name>
    <dbReference type="NCBI Taxonomy" id="6984"/>
    <lineage>
        <taxon>Eukaryota</taxon>
        <taxon>Metazoa</taxon>
        <taxon>Ecdysozoa</taxon>
        <taxon>Arthropoda</taxon>
        <taxon>Hexapoda</taxon>
        <taxon>Insecta</taxon>
        <taxon>Pterygota</taxon>
        <taxon>Neoptera</taxon>
        <taxon>Polyneoptera</taxon>
        <taxon>Dictyoptera</taxon>
        <taxon>Blattodea</taxon>
        <taxon>Blaberoidea</taxon>
        <taxon>Blaberidae</taxon>
        <taxon>Diplopterinae</taxon>
        <taxon>Diploptera</taxon>
    </lineage>
</organism>
<reference evidence="2" key="2">
    <citation type="submission" date="2023-05" db="EMBL/GenBank/DDBJ databases">
        <authorList>
            <person name="Fouks B."/>
        </authorList>
    </citation>
    <scope>NUCLEOTIDE SEQUENCE</scope>
    <source>
        <strain evidence="2">Stay&amp;Tobe</strain>
        <tissue evidence="2">Testes</tissue>
    </source>
</reference>
<dbReference type="EMBL" id="JASPKZ010001948">
    <property type="protein sequence ID" value="KAJ9597011.1"/>
    <property type="molecule type" value="Genomic_DNA"/>
</dbReference>
<proteinExistence type="predicted"/>
<sequence length="100" mass="11781">ILFDLELTFKSRRRNCTRLSKVYDTFRHIGNVLLHKQIAYHSINEYESSTTECEDLINYMNANGINGAIECEKLENRQNNHNYGRRELSNNNTDPCKLKE</sequence>
<accession>A0AAD8ENV5</accession>
<dbReference type="AlphaFoldDB" id="A0AAD8ENV5"/>
<gene>
    <name evidence="2" type="ORF">L9F63_011954</name>
</gene>
<feature type="non-terminal residue" evidence="2">
    <location>
        <position position="1"/>
    </location>
</feature>